<reference evidence="3" key="1">
    <citation type="submission" date="2024-03" db="EMBL/GenBank/DDBJ databases">
        <title>Chitinophaga horti sp. nov., isolated from garden soil.</title>
        <authorList>
            <person name="Lee D.S."/>
            <person name="Han D.M."/>
            <person name="Baek J.H."/>
            <person name="Choi D.G."/>
            <person name="Jeon J.H."/>
            <person name="Jeon C.O."/>
        </authorList>
    </citation>
    <scope>NUCLEOTIDE SEQUENCE [LARGE SCALE GENOMIC DNA]</scope>
    <source>
        <strain evidence="3">GPA1</strain>
    </source>
</reference>
<name>A0ABZ2YQJ3_9BACT</name>
<organism evidence="2 3">
    <name type="scientific">Chitinophaga pollutisoli</name>
    <dbReference type="NCBI Taxonomy" id="3133966"/>
    <lineage>
        <taxon>Bacteria</taxon>
        <taxon>Pseudomonadati</taxon>
        <taxon>Bacteroidota</taxon>
        <taxon>Chitinophagia</taxon>
        <taxon>Chitinophagales</taxon>
        <taxon>Chitinophagaceae</taxon>
        <taxon>Chitinophaga</taxon>
    </lineage>
</organism>
<protein>
    <submittedName>
        <fullName evidence="2">Uncharacterized protein</fullName>
    </submittedName>
</protein>
<keyword evidence="3" id="KW-1185">Reference proteome</keyword>
<feature type="compositionally biased region" description="Acidic residues" evidence="1">
    <location>
        <begin position="110"/>
        <end position="146"/>
    </location>
</feature>
<dbReference type="RefSeq" id="WP_341836486.1">
    <property type="nucleotide sequence ID" value="NZ_CP149822.1"/>
</dbReference>
<feature type="region of interest" description="Disordered" evidence="1">
    <location>
        <begin position="1"/>
        <end position="155"/>
    </location>
</feature>
<gene>
    <name evidence="2" type="ORF">WJU16_01110</name>
</gene>
<dbReference type="Proteomes" id="UP001485459">
    <property type="component" value="Chromosome"/>
</dbReference>
<feature type="compositionally biased region" description="Basic and acidic residues" evidence="1">
    <location>
        <begin position="27"/>
        <end position="39"/>
    </location>
</feature>
<feature type="compositionally biased region" description="Basic and acidic residues" evidence="1">
    <location>
        <begin position="1"/>
        <end position="15"/>
    </location>
</feature>
<accession>A0ABZ2YQJ3</accession>
<dbReference type="EMBL" id="CP149822">
    <property type="protein sequence ID" value="WZN41637.1"/>
    <property type="molecule type" value="Genomic_DNA"/>
</dbReference>
<proteinExistence type="predicted"/>
<evidence type="ECO:0000313" key="2">
    <source>
        <dbReference type="EMBL" id="WZN41637.1"/>
    </source>
</evidence>
<sequence>MKKDQTIPDNRKEEPLPPSEDIIMDLPEVKDIPGQEHIHVPPAGELADTTASSADEEGEGLLDDVNEEDDELDLEGEDNVSDTERQLLDDAATIDPLDEEEQNLRNALPDDTDDDGDPLNEDELDVPGAEDDDEEQEMGAEDEENNEFSIDKNSD</sequence>
<feature type="compositionally biased region" description="Acidic residues" evidence="1">
    <location>
        <begin position="54"/>
        <end position="81"/>
    </location>
</feature>
<evidence type="ECO:0000313" key="3">
    <source>
        <dbReference type="Proteomes" id="UP001485459"/>
    </source>
</evidence>
<evidence type="ECO:0000256" key="1">
    <source>
        <dbReference type="SAM" id="MobiDB-lite"/>
    </source>
</evidence>